<reference evidence="1 2" key="1">
    <citation type="submission" date="2018-04" db="EMBL/GenBank/DDBJ databases">
        <title>The genome of golden apple snail Pomacea canaliculata provides insight into stress tolerance and invasive adaptation.</title>
        <authorList>
            <person name="Liu C."/>
            <person name="Liu B."/>
            <person name="Ren Y."/>
            <person name="Zhang Y."/>
            <person name="Wang H."/>
            <person name="Li S."/>
            <person name="Jiang F."/>
            <person name="Yin L."/>
            <person name="Zhang G."/>
            <person name="Qian W."/>
            <person name="Fan W."/>
        </authorList>
    </citation>
    <scope>NUCLEOTIDE SEQUENCE [LARGE SCALE GENOMIC DNA]</scope>
    <source>
        <strain evidence="1">SZHN2017</strain>
        <tissue evidence="1">Muscle</tissue>
    </source>
</reference>
<keyword evidence="2" id="KW-1185">Reference proteome</keyword>
<gene>
    <name evidence="1" type="ORF">C0Q70_17545</name>
</gene>
<dbReference type="Proteomes" id="UP000245119">
    <property type="component" value="Linkage Group LG11"/>
</dbReference>
<sequence>MSCLHAFCAWAPDAYVTYLVRIALIVPSFMLRQQMCLLDGKLFCKHVEINKESTYVTVT</sequence>
<dbReference type="EMBL" id="PZQS01000011">
    <property type="protein sequence ID" value="PVD21744.1"/>
    <property type="molecule type" value="Genomic_DNA"/>
</dbReference>
<evidence type="ECO:0000313" key="1">
    <source>
        <dbReference type="EMBL" id="PVD21744.1"/>
    </source>
</evidence>
<organism evidence="1 2">
    <name type="scientific">Pomacea canaliculata</name>
    <name type="common">Golden apple snail</name>
    <dbReference type="NCBI Taxonomy" id="400727"/>
    <lineage>
        <taxon>Eukaryota</taxon>
        <taxon>Metazoa</taxon>
        <taxon>Spiralia</taxon>
        <taxon>Lophotrochozoa</taxon>
        <taxon>Mollusca</taxon>
        <taxon>Gastropoda</taxon>
        <taxon>Caenogastropoda</taxon>
        <taxon>Architaenioglossa</taxon>
        <taxon>Ampullarioidea</taxon>
        <taxon>Ampullariidae</taxon>
        <taxon>Pomacea</taxon>
    </lineage>
</organism>
<proteinExistence type="predicted"/>
<accession>A0A2T7NKP6</accession>
<comment type="caution">
    <text evidence="1">The sequence shown here is derived from an EMBL/GenBank/DDBJ whole genome shotgun (WGS) entry which is preliminary data.</text>
</comment>
<evidence type="ECO:0000313" key="2">
    <source>
        <dbReference type="Proteomes" id="UP000245119"/>
    </source>
</evidence>
<dbReference type="AlphaFoldDB" id="A0A2T7NKP6"/>
<protein>
    <submittedName>
        <fullName evidence="1">Uncharacterized protein</fullName>
    </submittedName>
</protein>
<name>A0A2T7NKP6_POMCA</name>